<dbReference type="AlphaFoldDB" id="X1BQL3"/>
<name>X1BQL3_9ZZZZ</name>
<reference evidence="2" key="1">
    <citation type="journal article" date="2014" name="Front. Microbiol.">
        <title>High frequency of phylogenetically diverse reductive dehalogenase-homologous genes in deep subseafloor sedimentary metagenomes.</title>
        <authorList>
            <person name="Kawai M."/>
            <person name="Futagami T."/>
            <person name="Toyoda A."/>
            <person name="Takaki Y."/>
            <person name="Nishi S."/>
            <person name="Hori S."/>
            <person name="Arai W."/>
            <person name="Tsubouchi T."/>
            <person name="Morono Y."/>
            <person name="Uchiyama I."/>
            <person name="Ito T."/>
            <person name="Fujiyama A."/>
            <person name="Inagaki F."/>
            <person name="Takami H."/>
        </authorList>
    </citation>
    <scope>NUCLEOTIDE SEQUENCE</scope>
    <source>
        <strain evidence="2">Expedition CK06-06</strain>
    </source>
</reference>
<gene>
    <name evidence="2" type="ORF">S01H4_51180</name>
</gene>
<accession>X1BQL3</accession>
<dbReference type="Gene3D" id="3.30.700.10">
    <property type="entry name" value="Glycoprotein, Type 4 Pilin"/>
    <property type="match status" value="1"/>
</dbReference>
<organism evidence="2">
    <name type="scientific">marine sediment metagenome</name>
    <dbReference type="NCBI Taxonomy" id="412755"/>
    <lineage>
        <taxon>unclassified sequences</taxon>
        <taxon>metagenomes</taxon>
        <taxon>ecological metagenomes</taxon>
    </lineage>
</organism>
<dbReference type="EMBL" id="BART01029121">
    <property type="protein sequence ID" value="GAG97365.1"/>
    <property type="molecule type" value="Genomic_DNA"/>
</dbReference>
<feature type="domain" description="Type II secretion system protein GspG C-terminal" evidence="1">
    <location>
        <begin position="6"/>
        <end position="50"/>
    </location>
</feature>
<dbReference type="Pfam" id="PF08334">
    <property type="entry name" value="T2SSG"/>
    <property type="match status" value="1"/>
</dbReference>
<dbReference type="InterPro" id="IPR013545">
    <property type="entry name" value="T2SS_protein-GspG_C"/>
</dbReference>
<feature type="non-terminal residue" evidence="2">
    <location>
        <position position="1"/>
    </location>
</feature>
<evidence type="ECO:0000313" key="2">
    <source>
        <dbReference type="EMBL" id="GAG97365.1"/>
    </source>
</evidence>
<protein>
    <recommendedName>
        <fullName evidence="1">Type II secretion system protein GspG C-terminal domain-containing protein</fullName>
    </recommendedName>
</protein>
<dbReference type="InterPro" id="IPR045584">
    <property type="entry name" value="Pilin-like"/>
</dbReference>
<evidence type="ECO:0000259" key="1">
    <source>
        <dbReference type="Pfam" id="PF08334"/>
    </source>
</evidence>
<sequence>ICKLWKILKDSWGREFIYELFPESGRRFVIKSLGADGKEGGEGYDADLHSTDVF</sequence>
<comment type="caution">
    <text evidence="2">The sequence shown here is derived from an EMBL/GenBank/DDBJ whole genome shotgun (WGS) entry which is preliminary data.</text>
</comment>
<proteinExistence type="predicted"/>
<dbReference type="SUPFAM" id="SSF54523">
    <property type="entry name" value="Pili subunits"/>
    <property type="match status" value="1"/>
</dbReference>